<dbReference type="GO" id="GO:0000977">
    <property type="term" value="F:RNA polymerase II transcription regulatory region sequence-specific DNA binding"/>
    <property type="evidence" value="ECO:0007669"/>
    <property type="project" value="TreeGrafter"/>
</dbReference>
<feature type="domain" description="C2H2-type" evidence="6">
    <location>
        <begin position="372"/>
        <end position="392"/>
    </location>
</feature>
<comment type="caution">
    <text evidence="7">The sequence shown here is derived from an EMBL/GenBank/DDBJ whole genome shotgun (WGS) entry which is preliminary data.</text>
</comment>
<feature type="compositionally biased region" description="Gly residues" evidence="5">
    <location>
        <begin position="126"/>
        <end position="138"/>
    </location>
</feature>
<dbReference type="Proteomes" id="UP000283509">
    <property type="component" value="Unassembled WGS sequence"/>
</dbReference>
<evidence type="ECO:0000256" key="1">
    <source>
        <dbReference type="ARBA" id="ARBA00022723"/>
    </source>
</evidence>
<dbReference type="AlphaFoldDB" id="A0A423SRE0"/>
<dbReference type="PANTHER" id="PTHR24379:SF133">
    <property type="entry name" value="ZFP617 PROTEIN-RELATED"/>
    <property type="match status" value="1"/>
</dbReference>
<protein>
    <recommendedName>
        <fullName evidence="6">C2H2-type domain-containing protein</fullName>
    </recommendedName>
</protein>
<gene>
    <name evidence="7" type="ORF">C7M84_015138</name>
</gene>
<dbReference type="GO" id="GO:0005634">
    <property type="term" value="C:nucleus"/>
    <property type="evidence" value="ECO:0007669"/>
    <property type="project" value="TreeGrafter"/>
</dbReference>
<feature type="compositionally biased region" description="Polar residues" evidence="5">
    <location>
        <begin position="149"/>
        <end position="160"/>
    </location>
</feature>
<dbReference type="GO" id="GO:0000981">
    <property type="term" value="F:DNA-binding transcription factor activity, RNA polymerase II-specific"/>
    <property type="evidence" value="ECO:0007669"/>
    <property type="project" value="TreeGrafter"/>
</dbReference>
<evidence type="ECO:0000313" key="8">
    <source>
        <dbReference type="Proteomes" id="UP000283509"/>
    </source>
</evidence>
<feature type="domain" description="C2H2-type" evidence="6">
    <location>
        <begin position="254"/>
        <end position="274"/>
    </location>
</feature>
<feature type="region of interest" description="Disordered" evidence="5">
    <location>
        <begin position="525"/>
        <end position="565"/>
    </location>
</feature>
<dbReference type="SUPFAM" id="SSF57667">
    <property type="entry name" value="beta-beta-alpha zinc fingers"/>
    <property type="match status" value="1"/>
</dbReference>
<dbReference type="PROSITE" id="PS00028">
    <property type="entry name" value="ZINC_FINGER_C2H2_1"/>
    <property type="match status" value="4"/>
</dbReference>
<dbReference type="OrthoDB" id="6369342at2759"/>
<feature type="domain" description="C2H2-type" evidence="6">
    <location>
        <begin position="286"/>
        <end position="309"/>
    </location>
</feature>
<feature type="domain" description="C2H2-type" evidence="6">
    <location>
        <begin position="345"/>
        <end position="365"/>
    </location>
</feature>
<evidence type="ECO:0000256" key="2">
    <source>
        <dbReference type="ARBA" id="ARBA00022737"/>
    </source>
</evidence>
<keyword evidence="2" id="KW-0677">Repeat</keyword>
<dbReference type="PANTHER" id="PTHR24379">
    <property type="entry name" value="KRAB AND ZINC FINGER DOMAIN-CONTAINING"/>
    <property type="match status" value="1"/>
</dbReference>
<accession>A0A423SRE0</accession>
<evidence type="ECO:0000256" key="4">
    <source>
        <dbReference type="ARBA" id="ARBA00022833"/>
    </source>
</evidence>
<dbReference type="InterPro" id="IPR036236">
    <property type="entry name" value="Znf_C2H2_sf"/>
</dbReference>
<evidence type="ECO:0000256" key="5">
    <source>
        <dbReference type="SAM" id="MobiDB-lite"/>
    </source>
</evidence>
<dbReference type="InterPro" id="IPR013087">
    <property type="entry name" value="Znf_C2H2_type"/>
</dbReference>
<feature type="compositionally biased region" description="Low complexity" evidence="5">
    <location>
        <begin position="78"/>
        <end position="87"/>
    </location>
</feature>
<keyword evidence="3" id="KW-0863">Zinc-finger</keyword>
<reference evidence="7 8" key="1">
    <citation type="submission" date="2018-04" db="EMBL/GenBank/DDBJ databases">
        <authorList>
            <person name="Zhang X."/>
            <person name="Yuan J."/>
            <person name="Li F."/>
            <person name="Xiang J."/>
        </authorList>
    </citation>
    <scope>NUCLEOTIDE SEQUENCE [LARGE SCALE GENOMIC DNA]</scope>
    <source>
        <tissue evidence="7">Muscle</tissue>
    </source>
</reference>
<evidence type="ECO:0000256" key="3">
    <source>
        <dbReference type="ARBA" id="ARBA00022771"/>
    </source>
</evidence>
<evidence type="ECO:0000313" key="7">
    <source>
        <dbReference type="EMBL" id="ROT66795.1"/>
    </source>
</evidence>
<keyword evidence="1" id="KW-0479">Metal-binding</keyword>
<feature type="compositionally biased region" description="Polar residues" evidence="5">
    <location>
        <begin position="88"/>
        <end position="97"/>
    </location>
</feature>
<feature type="region of interest" description="Disordered" evidence="5">
    <location>
        <begin position="78"/>
        <end position="160"/>
    </location>
</feature>
<dbReference type="Gene3D" id="3.30.160.60">
    <property type="entry name" value="Classic Zinc Finger"/>
    <property type="match status" value="1"/>
</dbReference>
<sequence>MLGTSGQLAYYGLRLAPPPHVTTNTVSGGICSTTFGGMRAPNAVPSVRPALYLPMHAYQHPSSTVSSVTAAAVSTATAAAPSTPTTSNTHCRVASSTSSSEDGGGRSQEGGGIQSQDGRGTSAPEGGAGGRSQEGGGIRKSPPPPSRMVTRSQTAAGRTTINLEVEERVSNVRAKGHKRARSCSSEREVVSPRKVCREPTASASVGFDDFAFSKNPAGAGIEFGAVCSDCGAVAVTGAGWTAHQAAHRGEGAACSFCTQVFLSSHGRDAHQQLHREGHTRDVDDYCECGLCGGSFIAVMYLELHLLELHGRDALYDPRSLHLGPTTSAEPTCPPEDESGRQLFRCGVCHSLFTFSLNLDCHMALHSDVSYGCALCDALFPALDPLVTHSKAHRFAGIAPPPAPGMAVHASSPQVPPRRHAPPQRHVLPPTAPAPMNVWGAQPMRAAHHPSTVPAAQPMTSPIGVPMNPTMNPTMTPTINPSMNPAMNPAMTSAMNPAMNSAMNSAMTPAMLNYCMMMSLWGGDKTPATSETNGSKGSLGGGMRKDGIEAATGALGREDAAVDGSA</sequence>
<dbReference type="EMBL" id="QCYY01002885">
    <property type="protein sequence ID" value="ROT66795.1"/>
    <property type="molecule type" value="Genomic_DNA"/>
</dbReference>
<dbReference type="SMART" id="SM00355">
    <property type="entry name" value="ZnF_C2H2"/>
    <property type="match status" value="5"/>
</dbReference>
<keyword evidence="8" id="KW-1185">Reference proteome</keyword>
<dbReference type="GO" id="GO:0008270">
    <property type="term" value="F:zinc ion binding"/>
    <property type="evidence" value="ECO:0007669"/>
    <property type="project" value="UniProtKB-KW"/>
</dbReference>
<feature type="compositionally biased region" description="Polar residues" evidence="5">
    <location>
        <begin position="526"/>
        <end position="535"/>
    </location>
</feature>
<keyword evidence="4" id="KW-0862">Zinc</keyword>
<evidence type="ECO:0000259" key="6">
    <source>
        <dbReference type="PROSITE" id="PS00028"/>
    </source>
</evidence>
<proteinExistence type="predicted"/>
<organism evidence="7 8">
    <name type="scientific">Penaeus vannamei</name>
    <name type="common">Whiteleg shrimp</name>
    <name type="synonym">Litopenaeus vannamei</name>
    <dbReference type="NCBI Taxonomy" id="6689"/>
    <lineage>
        <taxon>Eukaryota</taxon>
        <taxon>Metazoa</taxon>
        <taxon>Ecdysozoa</taxon>
        <taxon>Arthropoda</taxon>
        <taxon>Crustacea</taxon>
        <taxon>Multicrustacea</taxon>
        <taxon>Malacostraca</taxon>
        <taxon>Eumalacostraca</taxon>
        <taxon>Eucarida</taxon>
        <taxon>Decapoda</taxon>
        <taxon>Dendrobranchiata</taxon>
        <taxon>Penaeoidea</taxon>
        <taxon>Penaeidae</taxon>
        <taxon>Penaeus</taxon>
    </lineage>
</organism>
<name>A0A423SRE0_PENVA</name>
<reference evidence="7 8" key="2">
    <citation type="submission" date="2019-01" db="EMBL/GenBank/DDBJ databases">
        <title>The decoding of complex shrimp genome reveals the adaptation for benthos swimmer, frequently molting mechanism and breeding impact on genome.</title>
        <authorList>
            <person name="Sun Y."/>
            <person name="Gao Y."/>
            <person name="Yu Y."/>
        </authorList>
    </citation>
    <scope>NUCLEOTIDE SEQUENCE [LARGE SCALE GENOMIC DNA]</scope>
    <source>
        <tissue evidence="7">Muscle</tissue>
    </source>
</reference>